<feature type="domain" description="RNA 2-O ribose methyltransferase substrate binding" evidence="11">
    <location>
        <begin position="169"/>
        <end position="246"/>
    </location>
</feature>
<dbReference type="STRING" id="137246.A0A401RZR4"/>
<evidence type="ECO:0000256" key="9">
    <source>
        <dbReference type="ARBA" id="ARBA00034881"/>
    </source>
</evidence>
<proteinExistence type="inferred from homology"/>
<evidence type="ECO:0000256" key="1">
    <source>
        <dbReference type="ARBA" id="ARBA00004173"/>
    </source>
</evidence>
<evidence type="ECO:0000256" key="2">
    <source>
        <dbReference type="ARBA" id="ARBA00007228"/>
    </source>
</evidence>
<evidence type="ECO:0000256" key="8">
    <source>
        <dbReference type="ARBA" id="ARBA00023128"/>
    </source>
</evidence>
<name>A0A401RZR4_CHIPU</name>
<dbReference type="PANTHER" id="PTHR46103:SF1">
    <property type="entry name" value="RRNA METHYLTRANSFERASE 1, MITOCHONDRIAL"/>
    <property type="match status" value="1"/>
</dbReference>
<sequence>MLSVMSNEAARCLRRSLRQFSWLWFVHRCSCKREISNDSTSVKQKPTVKSEKTFKSSKSHEHDFNKADLDVKGNAERLTEFPKNFHGSATLKVIKRPAMNLSTGTSRKRNNASFILPSQNPSKVIHTQLNLKPSHVRNLEFLNLRNDDFTNRKMSKISPFIERKPNSEILFGIAPCNLALSQLRRKIFRLFVKENRSQRAEMQQIYQRVREIGVPVHQVMRKVLDRLCKNQVHQGICLEVTPLDYVKYDQCSSTDIDGSEFEHSDKPILWLALEGIQDPMNMGAVLRSAYFLGVDLVLVSQHNSCSLTPTVSKASAGVLEVMTIYCTSSLPQLLTAKAAQGWQIVGTVGKSTEATFAPVIPCAEFQWRQQTILVLGNEGFGLSDDVSSLCHAMLTIPAGRGLQPGIESLNVSVAAGILLHGIASKRMKT</sequence>
<comment type="subcellular location">
    <subcellularLocation>
        <location evidence="1">Mitochondrion</location>
    </subcellularLocation>
</comment>
<dbReference type="PANTHER" id="PTHR46103">
    <property type="entry name" value="RRNA METHYLTRANSFERASE 1, MITOCHONDRIAL"/>
    <property type="match status" value="1"/>
</dbReference>
<reference evidence="12 13" key="1">
    <citation type="journal article" date="2018" name="Nat. Ecol. Evol.">
        <title>Shark genomes provide insights into elasmobranch evolution and the origin of vertebrates.</title>
        <authorList>
            <person name="Hara Y"/>
            <person name="Yamaguchi K"/>
            <person name="Onimaru K"/>
            <person name="Kadota M"/>
            <person name="Koyanagi M"/>
            <person name="Keeley SD"/>
            <person name="Tatsumi K"/>
            <person name="Tanaka K"/>
            <person name="Motone F"/>
            <person name="Kageyama Y"/>
            <person name="Nozu R"/>
            <person name="Adachi N"/>
            <person name="Nishimura O"/>
            <person name="Nakagawa R"/>
            <person name="Tanegashima C"/>
            <person name="Kiyatake I"/>
            <person name="Matsumoto R"/>
            <person name="Murakumo K"/>
            <person name="Nishida K"/>
            <person name="Terakita A"/>
            <person name="Kuratani S"/>
            <person name="Sato K"/>
            <person name="Hyodo S Kuraku.S."/>
        </authorList>
    </citation>
    <scope>NUCLEOTIDE SEQUENCE [LARGE SCALE GENOMIC DNA]</scope>
</reference>
<dbReference type="Pfam" id="PF08032">
    <property type="entry name" value="SpoU_sub_bind"/>
    <property type="match status" value="1"/>
</dbReference>
<evidence type="ECO:0000313" key="12">
    <source>
        <dbReference type="EMBL" id="GCC23643.1"/>
    </source>
</evidence>
<evidence type="ECO:0000313" key="13">
    <source>
        <dbReference type="Proteomes" id="UP000287033"/>
    </source>
</evidence>
<keyword evidence="3" id="KW-0698">rRNA processing</keyword>
<comment type="caution">
    <text evidence="12">The sequence shown here is derived from an EMBL/GenBank/DDBJ whole genome shotgun (WGS) entry which is preliminary data.</text>
</comment>
<keyword evidence="4" id="KW-0489">Methyltransferase</keyword>
<evidence type="ECO:0000256" key="3">
    <source>
        <dbReference type="ARBA" id="ARBA00022552"/>
    </source>
</evidence>
<dbReference type="GO" id="GO:0003723">
    <property type="term" value="F:RNA binding"/>
    <property type="evidence" value="ECO:0007669"/>
    <property type="project" value="InterPro"/>
</dbReference>
<dbReference type="Gene3D" id="3.40.1280.10">
    <property type="match status" value="1"/>
</dbReference>
<comment type="similarity">
    <text evidence="2">Belongs to the class IV-like SAM-binding methyltransferase superfamily. RNA methyltransferase TrmH family.</text>
</comment>
<dbReference type="Pfam" id="PF00588">
    <property type="entry name" value="SpoU_methylase"/>
    <property type="match status" value="1"/>
</dbReference>
<dbReference type="SUPFAM" id="SSF55315">
    <property type="entry name" value="L30e-like"/>
    <property type="match status" value="1"/>
</dbReference>
<keyword evidence="7" id="KW-0809">Transit peptide</keyword>
<dbReference type="AlphaFoldDB" id="A0A401RZR4"/>
<dbReference type="InterPro" id="IPR001537">
    <property type="entry name" value="SpoU_MeTrfase"/>
</dbReference>
<gene>
    <name evidence="12" type="ORF">chiPu_0002041</name>
</gene>
<keyword evidence="6" id="KW-0949">S-adenosyl-L-methionine</keyword>
<dbReference type="CDD" id="cd18105">
    <property type="entry name" value="SpoU-like_MRM1"/>
    <property type="match status" value="1"/>
</dbReference>
<dbReference type="OrthoDB" id="270651at2759"/>
<evidence type="ECO:0000256" key="6">
    <source>
        <dbReference type="ARBA" id="ARBA00022691"/>
    </source>
</evidence>
<dbReference type="InterPro" id="IPR047182">
    <property type="entry name" value="MRM1"/>
</dbReference>
<dbReference type="SMART" id="SM00967">
    <property type="entry name" value="SpoU_sub_bind"/>
    <property type="match status" value="1"/>
</dbReference>
<evidence type="ECO:0000256" key="5">
    <source>
        <dbReference type="ARBA" id="ARBA00022679"/>
    </source>
</evidence>
<dbReference type="InterPro" id="IPR029026">
    <property type="entry name" value="tRNA_m1G_MTases_N"/>
</dbReference>
<dbReference type="InterPro" id="IPR029028">
    <property type="entry name" value="Alpha/beta_knot_MTases"/>
</dbReference>
<dbReference type="InterPro" id="IPR013123">
    <property type="entry name" value="SpoU_subst-bd"/>
</dbReference>
<keyword evidence="5" id="KW-0808">Transferase</keyword>
<keyword evidence="13" id="KW-1185">Reference proteome</keyword>
<dbReference type="GO" id="GO:0005739">
    <property type="term" value="C:mitochondrion"/>
    <property type="evidence" value="ECO:0007669"/>
    <property type="project" value="UniProtKB-SubCell"/>
</dbReference>
<dbReference type="InterPro" id="IPR029064">
    <property type="entry name" value="Ribosomal_eL30-like_sf"/>
</dbReference>
<accession>A0A401RZR4</accession>
<dbReference type="SUPFAM" id="SSF75217">
    <property type="entry name" value="alpha/beta knot"/>
    <property type="match status" value="1"/>
</dbReference>
<keyword evidence="8" id="KW-0496">Mitochondrion</keyword>
<dbReference type="Proteomes" id="UP000287033">
    <property type="component" value="Unassembled WGS sequence"/>
</dbReference>
<evidence type="ECO:0000256" key="10">
    <source>
        <dbReference type="SAM" id="MobiDB-lite"/>
    </source>
</evidence>
<dbReference type="Gene3D" id="3.30.1330.30">
    <property type="match status" value="1"/>
</dbReference>
<dbReference type="InterPro" id="IPR047261">
    <property type="entry name" value="MRM1_MeTrfase_dom"/>
</dbReference>
<dbReference type="EMBL" id="BEZZ01000035">
    <property type="protein sequence ID" value="GCC23643.1"/>
    <property type="molecule type" value="Genomic_DNA"/>
</dbReference>
<feature type="region of interest" description="Disordered" evidence="10">
    <location>
        <begin position="36"/>
        <end position="61"/>
    </location>
</feature>
<evidence type="ECO:0000256" key="4">
    <source>
        <dbReference type="ARBA" id="ARBA00022603"/>
    </source>
</evidence>
<dbReference type="GO" id="GO:0016435">
    <property type="term" value="F:rRNA (guanine) methyltransferase activity"/>
    <property type="evidence" value="ECO:0007669"/>
    <property type="project" value="TreeGrafter"/>
</dbReference>
<protein>
    <recommendedName>
        <fullName evidence="9">rRNA methyltransferase 1, mitochondrial</fullName>
    </recommendedName>
</protein>
<evidence type="ECO:0000256" key="7">
    <source>
        <dbReference type="ARBA" id="ARBA00022946"/>
    </source>
</evidence>
<organism evidence="12 13">
    <name type="scientific">Chiloscyllium punctatum</name>
    <name type="common">Brownbanded bambooshark</name>
    <name type="synonym">Hemiscyllium punctatum</name>
    <dbReference type="NCBI Taxonomy" id="137246"/>
    <lineage>
        <taxon>Eukaryota</taxon>
        <taxon>Metazoa</taxon>
        <taxon>Chordata</taxon>
        <taxon>Craniata</taxon>
        <taxon>Vertebrata</taxon>
        <taxon>Chondrichthyes</taxon>
        <taxon>Elasmobranchii</taxon>
        <taxon>Galeomorphii</taxon>
        <taxon>Galeoidea</taxon>
        <taxon>Orectolobiformes</taxon>
        <taxon>Hemiscylliidae</taxon>
        <taxon>Chiloscyllium</taxon>
    </lineage>
</organism>
<feature type="compositionally biased region" description="Basic and acidic residues" evidence="10">
    <location>
        <begin position="48"/>
        <end position="61"/>
    </location>
</feature>
<evidence type="ECO:0000259" key="11">
    <source>
        <dbReference type="SMART" id="SM00967"/>
    </source>
</evidence>
<dbReference type="OMA" id="DIFWGRH"/>